<evidence type="ECO:0000313" key="14">
    <source>
        <dbReference type="Proteomes" id="UP000622405"/>
    </source>
</evidence>
<accession>A0ABR6Z0T5</accession>
<keyword evidence="8" id="KW-0630">Potassium</keyword>
<feature type="transmembrane region" description="Helical" evidence="12">
    <location>
        <begin position="128"/>
        <end position="150"/>
    </location>
</feature>
<organism evidence="13 14">
    <name type="scientific">Acetobacterium malicum</name>
    <dbReference type="NCBI Taxonomy" id="52692"/>
    <lineage>
        <taxon>Bacteria</taxon>
        <taxon>Bacillati</taxon>
        <taxon>Bacillota</taxon>
        <taxon>Clostridia</taxon>
        <taxon>Eubacteriales</taxon>
        <taxon>Eubacteriaceae</taxon>
        <taxon>Acetobacterium</taxon>
    </lineage>
</organism>
<reference evidence="13 14" key="1">
    <citation type="journal article" date="2020" name="mSystems">
        <title>Defining Genomic and Predicted Metabolic Features of the Acetobacterium Genus.</title>
        <authorList>
            <person name="Ross D.E."/>
            <person name="Marshall C.W."/>
            <person name="Gulliver D."/>
            <person name="May H.D."/>
            <person name="Norman R.S."/>
        </authorList>
    </citation>
    <scope>NUCLEOTIDE SEQUENCE [LARGE SCALE GENOMIC DNA]</scope>
    <source>
        <strain evidence="13 14">DSM 4132</strain>
    </source>
</reference>
<name>A0ABR6Z0T5_9FIRM</name>
<keyword evidence="9 12" id="KW-1133">Transmembrane helix</keyword>
<dbReference type="PIRSF" id="PIRSF006247">
    <property type="entry name" value="TrkH"/>
    <property type="match status" value="1"/>
</dbReference>
<keyword evidence="10" id="KW-0406">Ion transport</keyword>
<evidence type="ECO:0000313" key="13">
    <source>
        <dbReference type="EMBL" id="MBC3901121.1"/>
    </source>
</evidence>
<keyword evidence="7 12" id="KW-0812">Transmembrane</keyword>
<comment type="subcellular location">
    <subcellularLocation>
        <location evidence="1">Cell inner membrane</location>
        <topology evidence="1">Multi-pass membrane protein</topology>
    </subcellularLocation>
</comment>
<dbReference type="Proteomes" id="UP000622405">
    <property type="component" value="Unassembled WGS sequence"/>
</dbReference>
<evidence type="ECO:0000256" key="2">
    <source>
        <dbReference type="ARBA" id="ARBA00009137"/>
    </source>
</evidence>
<feature type="transmembrane region" description="Helical" evidence="12">
    <location>
        <begin position="12"/>
        <end position="31"/>
    </location>
</feature>
<evidence type="ECO:0000256" key="12">
    <source>
        <dbReference type="SAM" id="Phobius"/>
    </source>
</evidence>
<dbReference type="PANTHER" id="PTHR32024:SF2">
    <property type="entry name" value="TRK SYSTEM POTASSIUM UPTAKE PROTEIN TRKG-RELATED"/>
    <property type="match status" value="1"/>
</dbReference>
<feature type="transmembrane region" description="Helical" evidence="12">
    <location>
        <begin position="451"/>
        <end position="474"/>
    </location>
</feature>
<comment type="caution">
    <text evidence="13">The sequence shown here is derived from an EMBL/GenBank/DDBJ whole genome shotgun (WGS) entry which is preliminary data.</text>
</comment>
<evidence type="ECO:0000256" key="7">
    <source>
        <dbReference type="ARBA" id="ARBA00022692"/>
    </source>
</evidence>
<keyword evidence="3" id="KW-0813">Transport</keyword>
<evidence type="ECO:0000256" key="1">
    <source>
        <dbReference type="ARBA" id="ARBA00004429"/>
    </source>
</evidence>
<dbReference type="InterPro" id="IPR004772">
    <property type="entry name" value="TrkH"/>
</dbReference>
<feature type="transmembrane region" description="Helical" evidence="12">
    <location>
        <begin position="331"/>
        <end position="350"/>
    </location>
</feature>
<feature type="transmembrane region" description="Helical" evidence="12">
    <location>
        <begin position="37"/>
        <end position="57"/>
    </location>
</feature>
<dbReference type="RefSeq" id="WP_186895199.1">
    <property type="nucleotide sequence ID" value="NZ_WJBE01000021.1"/>
</dbReference>
<gene>
    <name evidence="13" type="ORF">GH811_16005</name>
</gene>
<dbReference type="Pfam" id="PF02386">
    <property type="entry name" value="TrkH"/>
    <property type="match status" value="1"/>
</dbReference>
<keyword evidence="4" id="KW-1003">Cell membrane</keyword>
<evidence type="ECO:0000256" key="6">
    <source>
        <dbReference type="ARBA" id="ARBA00022538"/>
    </source>
</evidence>
<sequence>MNHQMVSYVLGRILFITGILMIPALFVALIYQEGWPGLWPFLVSIVITSAIGLLISLRKPLRTDFFAREGLVVVALSWLALSFFGSLPFIFSGAILNPIDAFFETASGFSTTGASILANVEALPHSLLWWRSFTHLIGGMGVLVLALAVMPKIESGDVFIMRAEVPGPTFGKVRTKLRSSARILYVIYLSMTGILVLLLALGGMPLFDSFVHAFGAAGTGGFGIKSNSIAYYNSAYIDYLLAVSMILFGVNFNLYYAILFMRLKNIFKNEELRWYLGFIAVGFALICINVSHLYSSVSLLFRDVFFTISSIITTTGYATANFDTWPVFSKVILLFLMFVGGMAGSTAGGIKVSRIAIYIKTTIQEIRLNVSPNRRLPILFEGKPISALLSRQTSVYLITYTFMFVVFLMITALSSPNFITTFSAVAATFNNIGPGLDMVGPMGNYSDFDNLTTFTLSLVMIMGRLELFPILVLFSPRTWRRG</sequence>
<keyword evidence="11 12" id="KW-0472">Membrane</keyword>
<evidence type="ECO:0000256" key="3">
    <source>
        <dbReference type="ARBA" id="ARBA00022448"/>
    </source>
</evidence>
<proteinExistence type="inferred from homology"/>
<feature type="transmembrane region" description="Helical" evidence="12">
    <location>
        <begin position="239"/>
        <end position="260"/>
    </location>
</feature>
<keyword evidence="6" id="KW-0633">Potassium transport</keyword>
<protein>
    <submittedName>
        <fullName evidence="13">TrkH family potassium uptake protein</fullName>
    </submittedName>
</protein>
<dbReference type="InterPro" id="IPR003445">
    <property type="entry name" value="Cat_transpt"/>
</dbReference>
<keyword evidence="5" id="KW-0997">Cell inner membrane</keyword>
<evidence type="ECO:0000256" key="8">
    <source>
        <dbReference type="ARBA" id="ARBA00022958"/>
    </source>
</evidence>
<evidence type="ECO:0000256" key="11">
    <source>
        <dbReference type="ARBA" id="ARBA00023136"/>
    </source>
</evidence>
<evidence type="ECO:0000256" key="4">
    <source>
        <dbReference type="ARBA" id="ARBA00022475"/>
    </source>
</evidence>
<feature type="transmembrane region" description="Helical" evidence="12">
    <location>
        <begin position="272"/>
        <end position="294"/>
    </location>
</feature>
<evidence type="ECO:0000256" key="5">
    <source>
        <dbReference type="ARBA" id="ARBA00022519"/>
    </source>
</evidence>
<dbReference type="EMBL" id="WJBE01000021">
    <property type="protein sequence ID" value="MBC3901121.1"/>
    <property type="molecule type" value="Genomic_DNA"/>
</dbReference>
<evidence type="ECO:0000256" key="9">
    <source>
        <dbReference type="ARBA" id="ARBA00022989"/>
    </source>
</evidence>
<evidence type="ECO:0000256" key="10">
    <source>
        <dbReference type="ARBA" id="ARBA00023065"/>
    </source>
</evidence>
<keyword evidence="14" id="KW-1185">Reference proteome</keyword>
<dbReference type="PANTHER" id="PTHR32024">
    <property type="entry name" value="TRK SYSTEM POTASSIUM UPTAKE PROTEIN TRKG-RELATED"/>
    <property type="match status" value="1"/>
</dbReference>
<feature type="transmembrane region" description="Helical" evidence="12">
    <location>
        <begin position="69"/>
        <end position="91"/>
    </location>
</feature>
<feature type="transmembrane region" description="Helical" evidence="12">
    <location>
        <begin position="395"/>
        <end position="413"/>
    </location>
</feature>
<feature type="transmembrane region" description="Helical" evidence="12">
    <location>
        <begin position="183"/>
        <end position="204"/>
    </location>
</feature>
<comment type="similarity">
    <text evidence="2">Belongs to the TrkH potassium transport family.</text>
</comment>